<keyword evidence="4" id="KW-0028">Amino-acid biosynthesis</keyword>
<dbReference type="SUPFAM" id="SSF51366">
    <property type="entry name" value="Ribulose-phoshate binding barrel"/>
    <property type="match status" value="1"/>
</dbReference>
<dbReference type="InterPro" id="IPR013798">
    <property type="entry name" value="Indole-3-glycerol_P_synth_dom"/>
</dbReference>
<dbReference type="EC" id="4.1.1.48" evidence="3"/>
<evidence type="ECO:0000256" key="3">
    <source>
        <dbReference type="ARBA" id="ARBA00012362"/>
    </source>
</evidence>
<name>A8MA49_CALMQ</name>
<keyword evidence="5" id="KW-0210">Decarboxylase</keyword>
<evidence type="ECO:0000256" key="4">
    <source>
        <dbReference type="ARBA" id="ARBA00022605"/>
    </source>
</evidence>
<dbReference type="HOGENOM" id="CLU_034247_0_1_2"/>
<gene>
    <name evidence="10" type="ordered locus">Cmaq_0131</name>
</gene>
<dbReference type="Gene3D" id="3.20.20.70">
    <property type="entry name" value="Aldolase class I"/>
    <property type="match status" value="1"/>
</dbReference>
<dbReference type="CDD" id="cd00331">
    <property type="entry name" value="IGPS"/>
    <property type="match status" value="1"/>
</dbReference>
<comment type="pathway">
    <text evidence="2">Amino-acid biosynthesis; L-tryptophan biosynthesis; L-tryptophan from chorismate: step 4/5.</text>
</comment>
<feature type="domain" description="Indole-3-glycerol phosphate synthase" evidence="9">
    <location>
        <begin position="26"/>
        <end position="244"/>
    </location>
</feature>
<organism evidence="10 11">
    <name type="scientific">Caldivirga maquilingensis (strain ATCC 700844 / DSM 13496 / JCM 10307 / IC-167)</name>
    <dbReference type="NCBI Taxonomy" id="397948"/>
    <lineage>
        <taxon>Archaea</taxon>
        <taxon>Thermoproteota</taxon>
        <taxon>Thermoprotei</taxon>
        <taxon>Thermoproteales</taxon>
        <taxon>Thermoproteaceae</taxon>
        <taxon>Caldivirga</taxon>
    </lineage>
</organism>
<dbReference type="STRING" id="397948.Cmaq_0131"/>
<dbReference type="EMBL" id="CP000852">
    <property type="protein sequence ID" value="ABW00981.1"/>
    <property type="molecule type" value="Genomic_DNA"/>
</dbReference>
<keyword evidence="6" id="KW-0822">Tryptophan biosynthesis</keyword>
<dbReference type="InterPro" id="IPR045186">
    <property type="entry name" value="Indole-3-glycerol_P_synth"/>
</dbReference>
<dbReference type="GO" id="GO:0004425">
    <property type="term" value="F:indole-3-glycerol-phosphate synthase activity"/>
    <property type="evidence" value="ECO:0007669"/>
    <property type="project" value="UniProtKB-EC"/>
</dbReference>
<evidence type="ECO:0000259" key="9">
    <source>
        <dbReference type="Pfam" id="PF00218"/>
    </source>
</evidence>
<dbReference type="InterPro" id="IPR011060">
    <property type="entry name" value="RibuloseP-bd_barrel"/>
</dbReference>
<dbReference type="GO" id="GO:0000162">
    <property type="term" value="P:L-tryptophan biosynthetic process"/>
    <property type="evidence" value="ECO:0007669"/>
    <property type="project" value="UniProtKB-UniPathway"/>
</dbReference>
<evidence type="ECO:0000256" key="6">
    <source>
        <dbReference type="ARBA" id="ARBA00022822"/>
    </source>
</evidence>
<dbReference type="PANTHER" id="PTHR22854:SF2">
    <property type="entry name" value="INDOLE-3-GLYCEROL-PHOSPHATE SYNTHASE"/>
    <property type="match status" value="1"/>
</dbReference>
<evidence type="ECO:0000256" key="5">
    <source>
        <dbReference type="ARBA" id="ARBA00022793"/>
    </source>
</evidence>
<dbReference type="GeneID" id="5709964"/>
<dbReference type="KEGG" id="cma:Cmaq_0131"/>
<evidence type="ECO:0000256" key="1">
    <source>
        <dbReference type="ARBA" id="ARBA00001633"/>
    </source>
</evidence>
<evidence type="ECO:0000256" key="2">
    <source>
        <dbReference type="ARBA" id="ARBA00004696"/>
    </source>
</evidence>
<evidence type="ECO:0000256" key="8">
    <source>
        <dbReference type="ARBA" id="ARBA00023239"/>
    </source>
</evidence>
<reference evidence="10 11" key="1">
    <citation type="submission" date="2007-10" db="EMBL/GenBank/DDBJ databases">
        <title>Complete sequence of Caldivirga maquilingensis IC-167.</title>
        <authorList>
            <consortium name="US DOE Joint Genome Institute"/>
            <person name="Copeland A."/>
            <person name="Lucas S."/>
            <person name="Lapidus A."/>
            <person name="Barry K."/>
            <person name="Glavina del Rio T."/>
            <person name="Dalin E."/>
            <person name="Tice H."/>
            <person name="Pitluck S."/>
            <person name="Saunders E."/>
            <person name="Brettin T."/>
            <person name="Bruce D."/>
            <person name="Detter J.C."/>
            <person name="Han C."/>
            <person name="Schmutz J."/>
            <person name="Larimer F."/>
            <person name="Land M."/>
            <person name="Hauser L."/>
            <person name="Kyrpides N."/>
            <person name="Ivanova N."/>
            <person name="Biddle J.F."/>
            <person name="Zhang Z."/>
            <person name="Fitz-Gibbon S.T."/>
            <person name="Lowe T.M."/>
            <person name="Saltikov C."/>
            <person name="House C.H."/>
            <person name="Richardson P."/>
        </authorList>
    </citation>
    <scope>NUCLEOTIDE SEQUENCE [LARGE SCALE GENOMIC DNA]</scope>
    <source>
        <strain evidence="11">ATCC 700844 / DSM 13496 / JCM 10307 / IC-167</strain>
    </source>
</reference>
<dbReference type="AlphaFoldDB" id="A8MA49"/>
<keyword evidence="11" id="KW-1185">Reference proteome</keyword>
<accession>A8MA49</accession>
<keyword evidence="8 10" id="KW-0456">Lyase</keyword>
<sequence length="248" mass="27225">MGFLDDVKRLTELRVKLMSGPVARAPSLVKAIEGRNSEGYVGLIAEYKRVSPSGVIRLDLDAYSYFNQVSSYATGFSVLTEPFFFTGNTLFIRIASMFSKPILYKDFVIHEYQVEEAFNNGASAVLVIYRLLNGDVGWLIDAVRRRGLEPLIEVDNVNDAVNAAKDYPGFMIGVNSRDLGDLTVSLERSIEIIRAIRGKGVLIIAESGVKGRGEVEALAREGVNAVLVGTALMRNPALARELHDVRLG</sequence>
<dbReference type="RefSeq" id="WP_012185201.1">
    <property type="nucleotide sequence ID" value="NC_009954.1"/>
</dbReference>
<dbReference type="eggNOG" id="arCOG01088">
    <property type="taxonomic scope" value="Archaea"/>
</dbReference>
<evidence type="ECO:0000313" key="11">
    <source>
        <dbReference type="Proteomes" id="UP000001137"/>
    </source>
</evidence>
<dbReference type="PANTHER" id="PTHR22854">
    <property type="entry name" value="TRYPTOPHAN BIOSYNTHESIS PROTEIN"/>
    <property type="match status" value="1"/>
</dbReference>
<dbReference type="Proteomes" id="UP000001137">
    <property type="component" value="Chromosome"/>
</dbReference>
<evidence type="ECO:0000256" key="7">
    <source>
        <dbReference type="ARBA" id="ARBA00023141"/>
    </source>
</evidence>
<proteinExistence type="predicted"/>
<dbReference type="OrthoDB" id="15223at2157"/>
<keyword evidence="7" id="KW-0057">Aromatic amino acid biosynthesis</keyword>
<dbReference type="UniPathway" id="UPA00035">
    <property type="reaction ID" value="UER00043"/>
</dbReference>
<comment type="catalytic activity">
    <reaction evidence="1">
        <text>1-(2-carboxyphenylamino)-1-deoxy-D-ribulose 5-phosphate + H(+) = (1S,2R)-1-C-(indol-3-yl)glycerol 3-phosphate + CO2 + H2O</text>
        <dbReference type="Rhea" id="RHEA:23476"/>
        <dbReference type="ChEBI" id="CHEBI:15377"/>
        <dbReference type="ChEBI" id="CHEBI:15378"/>
        <dbReference type="ChEBI" id="CHEBI:16526"/>
        <dbReference type="ChEBI" id="CHEBI:58613"/>
        <dbReference type="ChEBI" id="CHEBI:58866"/>
        <dbReference type="EC" id="4.1.1.48"/>
    </reaction>
</comment>
<dbReference type="InterPro" id="IPR013785">
    <property type="entry name" value="Aldolase_TIM"/>
</dbReference>
<evidence type="ECO:0000313" key="10">
    <source>
        <dbReference type="EMBL" id="ABW00981.1"/>
    </source>
</evidence>
<dbReference type="GO" id="GO:0004640">
    <property type="term" value="F:phosphoribosylanthranilate isomerase activity"/>
    <property type="evidence" value="ECO:0007669"/>
    <property type="project" value="TreeGrafter"/>
</dbReference>
<protein>
    <recommendedName>
        <fullName evidence="3">indole-3-glycerol-phosphate synthase</fullName>
        <ecNumber evidence="3">4.1.1.48</ecNumber>
    </recommendedName>
</protein>
<dbReference type="Pfam" id="PF00218">
    <property type="entry name" value="IGPS"/>
    <property type="match status" value="1"/>
</dbReference>